<evidence type="ECO:0000313" key="6">
    <source>
        <dbReference type="EMBL" id="TCO55090.1"/>
    </source>
</evidence>
<organism evidence="6 7">
    <name type="scientific">Actinocrispum wychmicini</name>
    <dbReference type="NCBI Taxonomy" id="1213861"/>
    <lineage>
        <taxon>Bacteria</taxon>
        <taxon>Bacillati</taxon>
        <taxon>Actinomycetota</taxon>
        <taxon>Actinomycetes</taxon>
        <taxon>Pseudonocardiales</taxon>
        <taxon>Pseudonocardiaceae</taxon>
        <taxon>Actinocrispum</taxon>
    </lineage>
</organism>
<dbReference type="OrthoDB" id="941586at2"/>
<dbReference type="RefSeq" id="WP_132122850.1">
    <property type="nucleotide sequence ID" value="NZ_SLWS01000008.1"/>
</dbReference>
<dbReference type="GO" id="GO:0032259">
    <property type="term" value="P:methylation"/>
    <property type="evidence" value="ECO:0007669"/>
    <property type="project" value="UniProtKB-KW"/>
</dbReference>
<evidence type="ECO:0000256" key="4">
    <source>
        <dbReference type="ARBA" id="ARBA00023136"/>
    </source>
</evidence>
<accession>A0A4V2S686</accession>
<comment type="caution">
    <text evidence="6">The sequence shown here is derived from an EMBL/GenBank/DDBJ whole genome shotgun (WGS) entry which is preliminary data.</text>
</comment>
<dbReference type="AlphaFoldDB" id="A0A4V2S686"/>
<keyword evidence="4 5" id="KW-0472">Membrane</keyword>
<comment type="subcellular location">
    <subcellularLocation>
        <location evidence="1">Endomembrane system</location>
        <topology evidence="1">Multi-pass membrane protein</topology>
    </subcellularLocation>
</comment>
<reference evidence="6 7" key="1">
    <citation type="submission" date="2019-03" db="EMBL/GenBank/DDBJ databases">
        <title>Genomic Encyclopedia of Type Strains, Phase IV (KMG-IV): sequencing the most valuable type-strain genomes for metagenomic binning, comparative biology and taxonomic classification.</title>
        <authorList>
            <person name="Goeker M."/>
        </authorList>
    </citation>
    <scope>NUCLEOTIDE SEQUENCE [LARGE SCALE GENOMIC DNA]</scope>
    <source>
        <strain evidence="6 7">DSM 45934</strain>
    </source>
</reference>
<keyword evidence="6" id="KW-0808">Transferase</keyword>
<dbReference type="EMBL" id="SLWS01000008">
    <property type="protein sequence ID" value="TCO55090.1"/>
    <property type="molecule type" value="Genomic_DNA"/>
</dbReference>
<evidence type="ECO:0000256" key="1">
    <source>
        <dbReference type="ARBA" id="ARBA00004127"/>
    </source>
</evidence>
<proteinExistence type="predicted"/>
<dbReference type="InterPro" id="IPR007318">
    <property type="entry name" value="Phopholipid_MeTrfase"/>
</dbReference>
<evidence type="ECO:0000256" key="2">
    <source>
        <dbReference type="ARBA" id="ARBA00022692"/>
    </source>
</evidence>
<name>A0A4V2S686_9PSEU</name>
<evidence type="ECO:0000256" key="5">
    <source>
        <dbReference type="SAM" id="Phobius"/>
    </source>
</evidence>
<feature type="transmembrane region" description="Helical" evidence="5">
    <location>
        <begin position="86"/>
        <end position="108"/>
    </location>
</feature>
<dbReference type="Pfam" id="PF04191">
    <property type="entry name" value="PEMT"/>
    <property type="match status" value="1"/>
</dbReference>
<gene>
    <name evidence="6" type="ORF">EV192_108378</name>
</gene>
<keyword evidence="2 5" id="KW-0812">Transmembrane</keyword>
<dbReference type="Proteomes" id="UP000295680">
    <property type="component" value="Unassembled WGS sequence"/>
</dbReference>
<dbReference type="Gene3D" id="1.20.120.1630">
    <property type="match status" value="1"/>
</dbReference>
<dbReference type="GO" id="GO:0008168">
    <property type="term" value="F:methyltransferase activity"/>
    <property type="evidence" value="ECO:0007669"/>
    <property type="project" value="UniProtKB-KW"/>
</dbReference>
<keyword evidence="7" id="KW-1185">Reference proteome</keyword>
<evidence type="ECO:0000313" key="7">
    <source>
        <dbReference type="Proteomes" id="UP000295680"/>
    </source>
</evidence>
<keyword evidence="6" id="KW-0489">Methyltransferase</keyword>
<sequence length="169" mass="18700">MRNRVVAAAGSAVFFVLAPGIVAGLLPWLITRWQVEPIWPPLRVLGWVVLVPSVAVLVSAFVRFVVEGFGTPAPVAPPEKLVVGGFYRYVRNPMYLCVLGAIVGQALVFGQPWVLAYALAVSAAFYSMVHWHEEPSLRRNFGNQYDTYRNAVPGWLPRLRPWQPPSASS</sequence>
<dbReference type="GO" id="GO:0012505">
    <property type="term" value="C:endomembrane system"/>
    <property type="evidence" value="ECO:0007669"/>
    <property type="project" value="UniProtKB-SubCell"/>
</dbReference>
<keyword evidence="3 5" id="KW-1133">Transmembrane helix</keyword>
<feature type="transmembrane region" description="Helical" evidence="5">
    <location>
        <begin position="44"/>
        <end position="66"/>
    </location>
</feature>
<evidence type="ECO:0000256" key="3">
    <source>
        <dbReference type="ARBA" id="ARBA00022989"/>
    </source>
</evidence>
<protein>
    <submittedName>
        <fullName evidence="6">Protein-S-isoprenylcysteine O-methyltransferase Ste14</fullName>
    </submittedName>
</protein>